<name>A0AAD0YG32_9FLAO</name>
<organism evidence="1 3">
    <name type="scientific">Chryseobacterium shandongense</name>
    <dbReference type="NCBI Taxonomy" id="1493872"/>
    <lineage>
        <taxon>Bacteria</taxon>
        <taxon>Pseudomonadati</taxon>
        <taxon>Bacteroidota</taxon>
        <taxon>Flavobacteriia</taxon>
        <taxon>Flavobacteriales</taxon>
        <taxon>Weeksellaceae</taxon>
        <taxon>Chryseobacterium group</taxon>
        <taxon>Chryseobacterium</taxon>
    </lineage>
</organism>
<gene>
    <name evidence="1" type="ORF">EG349_17235</name>
    <name evidence="2" type="ORF">EG353_15925</name>
</gene>
<dbReference type="EMBL" id="CP033912">
    <property type="protein sequence ID" value="AZA96933.1"/>
    <property type="molecule type" value="Genomic_DNA"/>
</dbReference>
<keyword evidence="4" id="KW-1185">Reference proteome</keyword>
<dbReference type="InterPro" id="IPR011990">
    <property type="entry name" value="TPR-like_helical_dom_sf"/>
</dbReference>
<dbReference type="AlphaFoldDB" id="A0AAD0YG32"/>
<reference evidence="3 4" key="1">
    <citation type="submission" date="2018-11" db="EMBL/GenBank/DDBJ databases">
        <title>Proposal to divide the Flavobacteriaceae and reorganize its genera based on Amino Acid Identity values calculated from whole genome sequences.</title>
        <authorList>
            <person name="Nicholson A.C."/>
            <person name="Gulvik C.A."/>
            <person name="Whitney A.M."/>
            <person name="Humrighouse B.W."/>
            <person name="Bell M."/>
            <person name="Holmes B."/>
            <person name="Steigerwalt A.G."/>
            <person name="Villarma A."/>
            <person name="Sheth M."/>
            <person name="Batra D."/>
            <person name="Pryor J."/>
            <person name="Bernardet J.-F."/>
            <person name="Hugo C."/>
            <person name="Kampfer P."/>
            <person name="Newman J."/>
            <person name="McQuiston J.R."/>
        </authorList>
    </citation>
    <scope>NUCLEOTIDE SEQUENCE [LARGE SCALE GENOMIC DNA]</scope>
    <source>
        <strain evidence="1 3">G0207</strain>
        <strain evidence="2 4">H5143</strain>
    </source>
</reference>
<dbReference type="RefSeq" id="WP_123855225.1">
    <property type="nucleotide sequence ID" value="NZ_CP033912.1"/>
</dbReference>
<evidence type="ECO:0000313" key="1">
    <source>
        <dbReference type="EMBL" id="AZA88390.1"/>
    </source>
</evidence>
<dbReference type="EMBL" id="CP033915">
    <property type="protein sequence ID" value="AZA88390.1"/>
    <property type="molecule type" value="Genomic_DNA"/>
</dbReference>
<evidence type="ECO:0000313" key="4">
    <source>
        <dbReference type="Proteomes" id="UP000281741"/>
    </source>
</evidence>
<dbReference type="Proteomes" id="UP000274073">
    <property type="component" value="Chromosome"/>
</dbReference>
<dbReference type="SUPFAM" id="SSF48452">
    <property type="entry name" value="TPR-like"/>
    <property type="match status" value="1"/>
</dbReference>
<evidence type="ECO:0008006" key="5">
    <source>
        <dbReference type="Google" id="ProtNLM"/>
    </source>
</evidence>
<evidence type="ECO:0000313" key="3">
    <source>
        <dbReference type="Proteomes" id="UP000274073"/>
    </source>
</evidence>
<sequence>MLVTKENHFLKFYQDLKNKSEKDLYNIISEGSKYYNKNNFDKAIEEFSKLDALQIKDNRFKMRFQDGYLKRGISYLAVGKNDQACASFRKAGGLTDFEVRNYLINFCK</sequence>
<accession>A0AAD0YG32</accession>
<evidence type="ECO:0000313" key="2">
    <source>
        <dbReference type="EMBL" id="AZA96933.1"/>
    </source>
</evidence>
<dbReference type="Proteomes" id="UP000281741">
    <property type="component" value="Chromosome"/>
</dbReference>
<protein>
    <recommendedName>
        <fullName evidence="5">Tetratricopeptide repeat protein</fullName>
    </recommendedName>
</protein>
<dbReference type="Gene3D" id="1.25.40.10">
    <property type="entry name" value="Tetratricopeptide repeat domain"/>
    <property type="match status" value="1"/>
</dbReference>
<proteinExistence type="predicted"/>